<dbReference type="InterPro" id="IPR042100">
    <property type="entry name" value="Bug_dom1"/>
</dbReference>
<dbReference type="PANTHER" id="PTHR42928">
    <property type="entry name" value="TRICARBOXYLATE-BINDING PROTEIN"/>
    <property type="match status" value="1"/>
</dbReference>
<comment type="similarity">
    <text evidence="1">Belongs to the UPF0065 (bug) family.</text>
</comment>
<dbReference type="CDD" id="cd07012">
    <property type="entry name" value="PBP2_Bug_TTT"/>
    <property type="match status" value="1"/>
</dbReference>
<dbReference type="AlphaFoldDB" id="A0A7V3JAV3"/>
<dbReference type="Gene3D" id="3.40.190.150">
    <property type="entry name" value="Bordetella uptake gene, domain 1"/>
    <property type="match status" value="1"/>
</dbReference>
<gene>
    <name evidence="2" type="ORF">ENV41_04235</name>
</gene>
<dbReference type="SUPFAM" id="SSF53850">
    <property type="entry name" value="Periplasmic binding protein-like II"/>
    <property type="match status" value="1"/>
</dbReference>
<protein>
    <submittedName>
        <fullName evidence="2">Tripartite tricarboxylate transporter substrate binding protein</fullName>
    </submittedName>
</protein>
<accession>A0A7V3JAV3</accession>
<dbReference type="InterPro" id="IPR005064">
    <property type="entry name" value="BUG"/>
</dbReference>
<evidence type="ECO:0000256" key="1">
    <source>
        <dbReference type="ARBA" id="ARBA00006987"/>
    </source>
</evidence>
<dbReference type="EMBL" id="DTGG01000128">
    <property type="protein sequence ID" value="HFZ09322.1"/>
    <property type="molecule type" value="Genomic_DNA"/>
</dbReference>
<reference evidence="2" key="1">
    <citation type="journal article" date="2020" name="mSystems">
        <title>Genome- and Community-Level Interaction Insights into Carbon Utilization and Element Cycling Functions of Hydrothermarchaeota in Hydrothermal Sediment.</title>
        <authorList>
            <person name="Zhou Z."/>
            <person name="Liu Y."/>
            <person name="Xu W."/>
            <person name="Pan J."/>
            <person name="Luo Z.H."/>
            <person name="Li M."/>
        </authorList>
    </citation>
    <scope>NUCLEOTIDE SEQUENCE [LARGE SCALE GENOMIC DNA]</scope>
    <source>
        <strain evidence="2">SpSt-757</strain>
    </source>
</reference>
<organism evidence="2">
    <name type="scientific">candidate division CPR3 bacterium</name>
    <dbReference type="NCBI Taxonomy" id="2268181"/>
    <lineage>
        <taxon>Bacteria</taxon>
        <taxon>Bacteria division CPR3</taxon>
    </lineage>
</organism>
<evidence type="ECO:0000313" key="2">
    <source>
        <dbReference type="EMBL" id="HFZ09322.1"/>
    </source>
</evidence>
<name>A0A7V3JAV3_UNCC3</name>
<comment type="caution">
    <text evidence="2">The sequence shown here is derived from an EMBL/GenBank/DDBJ whole genome shotgun (WGS) entry which is preliminary data.</text>
</comment>
<dbReference type="Gene3D" id="3.40.190.10">
    <property type="entry name" value="Periplasmic binding protein-like II"/>
    <property type="match status" value="1"/>
</dbReference>
<proteinExistence type="inferred from homology"/>
<sequence>MWQNKIYHNGRGKRMKKDFFISFCLIFLISFLGIALALEYPNKPITLQVPAPAGGGTDTGARILASAAEKKLGQPIVVINKAGAGTQVGLTETARQKPDGYYLGFAVVPALNTIILDPERKAIFDLDSFTAIFNHVVDPGIIWVKADNPYKTLKDLIDAAKARPGEIRVCTTGILSDDHLAILMLEEAAKVKFRTVHFDGGAQQLSATLGGQVDVAFGNVGEVTTRIKGGQLRGLAVMDKNRSKFLPNIPTAAELGYPSVISSSSRGILGPKGIPAPILKKIQNVFMEAIKDPEHIEKMDKAGLSIKPMVGEEYTKFLRDFHQRVKPLVEIARSSK</sequence>
<dbReference type="Pfam" id="PF03401">
    <property type="entry name" value="TctC"/>
    <property type="match status" value="1"/>
</dbReference>
<dbReference type="PIRSF" id="PIRSF017082">
    <property type="entry name" value="YflP"/>
    <property type="match status" value="1"/>
</dbReference>
<dbReference type="PANTHER" id="PTHR42928:SF5">
    <property type="entry name" value="BLR1237 PROTEIN"/>
    <property type="match status" value="1"/>
</dbReference>